<proteinExistence type="predicted"/>
<dbReference type="AlphaFoldDB" id="A0A9W6YG77"/>
<feature type="coiled-coil region" evidence="1">
    <location>
        <begin position="111"/>
        <end position="138"/>
    </location>
</feature>
<organism evidence="3 4">
    <name type="scientific">Phytophthora fragariaefolia</name>
    <dbReference type="NCBI Taxonomy" id="1490495"/>
    <lineage>
        <taxon>Eukaryota</taxon>
        <taxon>Sar</taxon>
        <taxon>Stramenopiles</taxon>
        <taxon>Oomycota</taxon>
        <taxon>Peronosporomycetes</taxon>
        <taxon>Peronosporales</taxon>
        <taxon>Peronosporaceae</taxon>
        <taxon>Phytophthora</taxon>
    </lineage>
</organism>
<comment type="caution">
    <text evidence="3">The sequence shown here is derived from an EMBL/GenBank/DDBJ whole genome shotgun (WGS) entry which is preliminary data.</text>
</comment>
<evidence type="ECO:0000313" key="4">
    <source>
        <dbReference type="Proteomes" id="UP001165121"/>
    </source>
</evidence>
<dbReference type="EMBL" id="BSXT01008829">
    <property type="protein sequence ID" value="GMF67430.1"/>
    <property type="molecule type" value="Genomic_DNA"/>
</dbReference>
<feature type="region of interest" description="Disordered" evidence="2">
    <location>
        <begin position="64"/>
        <end position="110"/>
    </location>
</feature>
<evidence type="ECO:0000313" key="3">
    <source>
        <dbReference type="EMBL" id="GMF67430.1"/>
    </source>
</evidence>
<name>A0A9W6YG77_9STRA</name>
<sequence>MILIWAVRILSQNNHRIFSQSASSGYRPPRFVCRSSMVTPVLEPEADDLATVAEALALIDAYDGSTSGSDSTGTPVPENSSFNFEGGVEEQPKPQRKRKSRNPAGYSTQLLHRKKAEMQQLREEALLLEAKVKQLKRTRVVGVGALEAHASQLKEKARFRWMELAAIELKKRQKSESTNRKLRALMANQAKVDHALRGVIMKESVLEVGSCGRVEAGDELTAVSGPCRGWSFCSRSHRRRGVFWLLWIIVR</sequence>
<dbReference type="Proteomes" id="UP001165121">
    <property type="component" value="Unassembled WGS sequence"/>
</dbReference>
<reference evidence="3" key="1">
    <citation type="submission" date="2023-04" db="EMBL/GenBank/DDBJ databases">
        <title>Phytophthora fragariaefolia NBRC 109709.</title>
        <authorList>
            <person name="Ichikawa N."/>
            <person name="Sato H."/>
            <person name="Tonouchi N."/>
        </authorList>
    </citation>
    <scope>NUCLEOTIDE SEQUENCE</scope>
    <source>
        <strain evidence="3">NBRC 109709</strain>
    </source>
</reference>
<feature type="compositionally biased region" description="Low complexity" evidence="2">
    <location>
        <begin position="64"/>
        <end position="74"/>
    </location>
</feature>
<protein>
    <submittedName>
        <fullName evidence="3">Unnamed protein product</fullName>
    </submittedName>
</protein>
<keyword evidence="1" id="KW-0175">Coiled coil</keyword>
<keyword evidence="4" id="KW-1185">Reference proteome</keyword>
<evidence type="ECO:0000256" key="1">
    <source>
        <dbReference type="SAM" id="Coils"/>
    </source>
</evidence>
<gene>
    <name evidence="3" type="ORF">Pfra01_002837800</name>
</gene>
<dbReference type="OrthoDB" id="123884at2759"/>
<accession>A0A9W6YG77</accession>
<evidence type="ECO:0000256" key="2">
    <source>
        <dbReference type="SAM" id="MobiDB-lite"/>
    </source>
</evidence>